<feature type="chain" id="PRO_5042818323" evidence="1">
    <location>
        <begin position="21"/>
        <end position="126"/>
    </location>
</feature>
<dbReference type="AlphaFoldDB" id="A0AAQ3JQI6"/>
<evidence type="ECO:0000256" key="1">
    <source>
        <dbReference type="SAM" id="SignalP"/>
    </source>
</evidence>
<name>A0AAQ3JQI6_9LILI</name>
<gene>
    <name evidence="2" type="ORF">Cni_G02011</name>
</gene>
<proteinExistence type="predicted"/>
<accession>A0AAQ3JQI6</accession>
<feature type="signal peptide" evidence="1">
    <location>
        <begin position="1"/>
        <end position="20"/>
    </location>
</feature>
<keyword evidence="1" id="KW-0732">Signal</keyword>
<reference evidence="2 3" key="1">
    <citation type="submission" date="2023-10" db="EMBL/GenBank/DDBJ databases">
        <title>Chromosome-scale genome assembly provides insights into flower coloration mechanisms of Canna indica.</title>
        <authorList>
            <person name="Li C."/>
        </authorList>
    </citation>
    <scope>NUCLEOTIDE SEQUENCE [LARGE SCALE GENOMIC DNA]</scope>
    <source>
        <tissue evidence="2">Flower</tissue>
    </source>
</reference>
<keyword evidence="3" id="KW-1185">Reference proteome</keyword>
<dbReference type="Proteomes" id="UP001327560">
    <property type="component" value="Chromosome 1"/>
</dbReference>
<evidence type="ECO:0000313" key="2">
    <source>
        <dbReference type="EMBL" id="WOK93314.1"/>
    </source>
</evidence>
<protein>
    <submittedName>
        <fullName evidence="2">Uncharacterized protein</fullName>
    </submittedName>
</protein>
<dbReference type="EMBL" id="CP136890">
    <property type="protein sequence ID" value="WOK93314.1"/>
    <property type="molecule type" value="Genomic_DNA"/>
</dbReference>
<sequence length="126" mass="13530">MASWVRFSRTIISLLPSASAVIPSRSLPPASLSLPLSNPKPYRCLRLPFPLSHLPPPRSKPTGSASSVAAMSSSSYDKELAAAKKAASLAACLCQVRALPPVIDFCYFDRFKLEVVGVTCLGLKQR</sequence>
<organism evidence="2 3">
    <name type="scientific">Canna indica</name>
    <name type="common">Indian-shot</name>
    <dbReference type="NCBI Taxonomy" id="4628"/>
    <lineage>
        <taxon>Eukaryota</taxon>
        <taxon>Viridiplantae</taxon>
        <taxon>Streptophyta</taxon>
        <taxon>Embryophyta</taxon>
        <taxon>Tracheophyta</taxon>
        <taxon>Spermatophyta</taxon>
        <taxon>Magnoliopsida</taxon>
        <taxon>Liliopsida</taxon>
        <taxon>Zingiberales</taxon>
        <taxon>Cannaceae</taxon>
        <taxon>Canna</taxon>
    </lineage>
</organism>
<evidence type="ECO:0000313" key="3">
    <source>
        <dbReference type="Proteomes" id="UP001327560"/>
    </source>
</evidence>